<accession>A0ABP7DKL4</accession>
<sequence>MGKKFQKTYGVHHTLVLISVLPMAGSRIPGRYLPGNSTFIPKLKPGSRSAAGSSTKTPATAPPGFLSTKEVTQ</sequence>
<dbReference type="EMBL" id="BAABCJ010000005">
    <property type="protein sequence ID" value="GAA3706983.1"/>
    <property type="molecule type" value="Genomic_DNA"/>
</dbReference>
<proteinExistence type="predicted"/>
<protein>
    <submittedName>
        <fullName evidence="2">Uncharacterized protein</fullName>
    </submittedName>
</protein>
<name>A0ABP7DKL4_9MICC</name>
<comment type="caution">
    <text evidence="2">The sequence shown here is derived from an EMBL/GenBank/DDBJ whole genome shotgun (WGS) entry which is preliminary data.</text>
</comment>
<feature type="region of interest" description="Disordered" evidence="1">
    <location>
        <begin position="43"/>
        <end position="73"/>
    </location>
</feature>
<reference evidence="3" key="1">
    <citation type="journal article" date="2019" name="Int. J. Syst. Evol. Microbiol.">
        <title>The Global Catalogue of Microorganisms (GCM) 10K type strain sequencing project: providing services to taxonomists for standard genome sequencing and annotation.</title>
        <authorList>
            <consortium name="The Broad Institute Genomics Platform"/>
            <consortium name="The Broad Institute Genome Sequencing Center for Infectious Disease"/>
            <person name="Wu L."/>
            <person name="Ma J."/>
        </authorList>
    </citation>
    <scope>NUCLEOTIDE SEQUENCE [LARGE SCALE GENOMIC DNA]</scope>
    <source>
        <strain evidence="3">JCM 16961</strain>
    </source>
</reference>
<evidence type="ECO:0000256" key="1">
    <source>
        <dbReference type="SAM" id="MobiDB-lite"/>
    </source>
</evidence>
<keyword evidence="3" id="KW-1185">Reference proteome</keyword>
<evidence type="ECO:0000313" key="3">
    <source>
        <dbReference type="Proteomes" id="UP001501536"/>
    </source>
</evidence>
<gene>
    <name evidence="2" type="ORF">GCM10022377_20900</name>
</gene>
<dbReference type="Proteomes" id="UP001501536">
    <property type="component" value="Unassembled WGS sequence"/>
</dbReference>
<evidence type="ECO:0000313" key="2">
    <source>
        <dbReference type="EMBL" id="GAA3706983.1"/>
    </source>
</evidence>
<organism evidence="2 3">
    <name type="scientific">Zhihengliuella alba</name>
    <dbReference type="NCBI Taxonomy" id="547018"/>
    <lineage>
        <taxon>Bacteria</taxon>
        <taxon>Bacillati</taxon>
        <taxon>Actinomycetota</taxon>
        <taxon>Actinomycetes</taxon>
        <taxon>Micrococcales</taxon>
        <taxon>Micrococcaceae</taxon>
        <taxon>Zhihengliuella</taxon>
    </lineage>
</organism>